<protein>
    <submittedName>
        <fullName evidence="1">Hm1 protein</fullName>
    </submittedName>
</protein>
<dbReference type="AlphaFoldDB" id="Q8MTB6"/>
<proteinExistence type="evidence at transcript level"/>
<gene>
    <name evidence="1" type="primary">Hm1</name>
</gene>
<name>Q8MTB6_SCHJA</name>
<evidence type="ECO:0000313" key="1">
    <source>
        <dbReference type="EMBL" id="AAM80477.1"/>
    </source>
</evidence>
<organism evidence="1">
    <name type="scientific">Schistosoma japonicum</name>
    <name type="common">Blood fluke</name>
    <dbReference type="NCBI Taxonomy" id="6182"/>
    <lineage>
        <taxon>Eukaryota</taxon>
        <taxon>Metazoa</taxon>
        <taxon>Spiralia</taxon>
        <taxon>Lophotrochozoa</taxon>
        <taxon>Platyhelminthes</taxon>
        <taxon>Trematoda</taxon>
        <taxon>Digenea</taxon>
        <taxon>Strigeidida</taxon>
        <taxon>Schistosomatoidea</taxon>
        <taxon>Schistosomatidae</taxon>
        <taxon>Schistosoma</taxon>
    </lineage>
</organism>
<accession>Q8MTB6</accession>
<sequence length="79" mass="8993">MTGINNGVHKVLKKEYGLKYMVLIRCARHSAACSFVVLNILRVFFTHFLSFPQSYSSLLQRPSQLHAHCQLCKLGDNVI</sequence>
<dbReference type="EMBL" id="AY118085">
    <property type="protein sequence ID" value="AAM80477.1"/>
    <property type="molecule type" value="mRNA"/>
</dbReference>
<reference evidence="1" key="1">
    <citation type="submission" date="2002-06" db="EMBL/GenBank/DDBJ databases">
        <title>Immunoscreening Schistosoma japonicum adult worm cDNA library using sera from rabbit immunized with membrane antigens from hepato-portal schistosomula.</title>
        <authorList>
            <person name="Luo X.J."/>
            <person name="Yi X.Y."/>
            <person name="Zeng X.F."/>
            <person name="McReynolds L."/>
        </authorList>
    </citation>
    <scope>NUCLEOTIDE SEQUENCE</scope>
</reference>